<sequence length="43" mass="5176">MEKIPKKKWMLINKPSWKPLNFSNLSDMKLILTQEESRRSCLL</sequence>
<evidence type="ECO:0000313" key="1">
    <source>
        <dbReference type="EMBL" id="CAL1275938.1"/>
    </source>
</evidence>
<organism evidence="1 2">
    <name type="scientific">Larinioides sclopetarius</name>
    <dbReference type="NCBI Taxonomy" id="280406"/>
    <lineage>
        <taxon>Eukaryota</taxon>
        <taxon>Metazoa</taxon>
        <taxon>Ecdysozoa</taxon>
        <taxon>Arthropoda</taxon>
        <taxon>Chelicerata</taxon>
        <taxon>Arachnida</taxon>
        <taxon>Araneae</taxon>
        <taxon>Araneomorphae</taxon>
        <taxon>Entelegynae</taxon>
        <taxon>Araneoidea</taxon>
        <taxon>Araneidae</taxon>
        <taxon>Larinioides</taxon>
    </lineage>
</organism>
<dbReference type="Proteomes" id="UP001497382">
    <property type="component" value="Unassembled WGS sequence"/>
</dbReference>
<proteinExistence type="predicted"/>
<reference evidence="1 2" key="1">
    <citation type="submission" date="2024-04" db="EMBL/GenBank/DDBJ databases">
        <authorList>
            <person name="Rising A."/>
            <person name="Reimegard J."/>
            <person name="Sonavane S."/>
            <person name="Akerstrom W."/>
            <person name="Nylinder S."/>
            <person name="Hedman E."/>
            <person name="Kallberg Y."/>
        </authorList>
    </citation>
    <scope>NUCLEOTIDE SEQUENCE [LARGE SCALE GENOMIC DNA]</scope>
</reference>
<comment type="caution">
    <text evidence="1">The sequence shown here is derived from an EMBL/GenBank/DDBJ whole genome shotgun (WGS) entry which is preliminary data.</text>
</comment>
<dbReference type="AlphaFoldDB" id="A0AAV1ZVP3"/>
<name>A0AAV1ZVP3_9ARAC</name>
<accession>A0AAV1ZVP3</accession>
<keyword evidence="2" id="KW-1185">Reference proteome</keyword>
<dbReference type="EMBL" id="CAXIEN010000089">
    <property type="protein sequence ID" value="CAL1275938.1"/>
    <property type="molecule type" value="Genomic_DNA"/>
</dbReference>
<evidence type="ECO:0000313" key="2">
    <source>
        <dbReference type="Proteomes" id="UP001497382"/>
    </source>
</evidence>
<protein>
    <submittedName>
        <fullName evidence="1">Uncharacterized protein</fullName>
    </submittedName>
</protein>
<gene>
    <name evidence="1" type="ORF">LARSCL_LOCUS8382</name>
</gene>